<dbReference type="EMBL" id="CAXLJM020000053">
    <property type="protein sequence ID" value="CAL8116552.1"/>
    <property type="molecule type" value="Genomic_DNA"/>
</dbReference>
<evidence type="ECO:0000256" key="3">
    <source>
        <dbReference type="ARBA" id="ARBA00022771"/>
    </source>
</evidence>
<evidence type="ECO:0000256" key="4">
    <source>
        <dbReference type="ARBA" id="ARBA00022833"/>
    </source>
</evidence>
<dbReference type="PANTHER" id="PTHR46481">
    <property type="entry name" value="ZINC FINGER BED DOMAIN-CONTAINING PROTEIN 4"/>
    <property type="match status" value="1"/>
</dbReference>
<feature type="compositionally biased region" description="Low complexity" evidence="6">
    <location>
        <begin position="17"/>
        <end position="28"/>
    </location>
</feature>
<feature type="region of interest" description="Disordered" evidence="6">
    <location>
        <begin position="112"/>
        <end position="132"/>
    </location>
</feature>
<evidence type="ECO:0000313" key="8">
    <source>
        <dbReference type="EMBL" id="CAL8116552.1"/>
    </source>
</evidence>
<dbReference type="InterPro" id="IPR008906">
    <property type="entry name" value="HATC_C_dom"/>
</dbReference>
<sequence length="731" mass="83494">MDPETSATESEKEGQLTPPSSNSSSATSEGGTVMFIDLTSHDKTDDVNKRVIPNFEKTRSKVYSFFTWNNTTRKWKCNHCSKSYLHHPRNTCSVMLNHITRSHPTLTKQLEEKGTETANKTRSIFEATTKKPQPIKPTKKEFRHLLASFIVATNQPFSIVEDKTLRAVLKYATMDNSELALPGAKHVRELIFEMYEEEKKALLTTLVTNQGKVSLTVDCWTSSNQFAFQGVVATWIDDQWNINNCVIDLTVLEGSHTGANICDALVSVLNDFQLWQKLHAVTTDNASNMDTMFAKLNEECVTRCVEFTSVDYRVRCLAHVMNLSCKEILKYATGSVGEEDCNLDRDDEPINSTDIVGIIRKIVVSIRSSPQRREIFKNQCKKHNMKPNMLIRDVRTRWNSTFHMLQRAYQLRIPLMSTIQSVPELHKFKLSDPDWVKIDQLIALLKPYEDATLLMSFGDSPTLANTTAVYQVLFEHLEKYTDIQVTNRLRERTRKDVGLLWLKEAADAGWRKLSDYYPSSDGLVYTVATVLDPRLKLQYFKASGWRQEWISSAKKAVTSLWNNAYRPIQNEQMDVDGDPDQSSGGTQKLFQSIFETQLARYHKPDDELKRYLAESIVNPKILEKDGMKGALGWWKCREVEFPNLSKMAKDFLAVPGTGVPVERLFSSGPDLLGVRRHSLHPDTIKKCICLKHWLKKKESIDYNQSITEAVQQKVLDIETIISEEIDYSGDD</sequence>
<feature type="domain" description="HAT C-terminal dimerisation" evidence="7">
    <location>
        <begin position="607"/>
        <end position="694"/>
    </location>
</feature>
<dbReference type="Proteomes" id="UP001642540">
    <property type="component" value="Unassembled WGS sequence"/>
</dbReference>
<keyword evidence="9" id="KW-1185">Reference proteome</keyword>
<evidence type="ECO:0000259" key="7">
    <source>
        <dbReference type="Pfam" id="PF05699"/>
    </source>
</evidence>
<evidence type="ECO:0000256" key="1">
    <source>
        <dbReference type="ARBA" id="ARBA00004123"/>
    </source>
</evidence>
<evidence type="ECO:0000313" key="9">
    <source>
        <dbReference type="Proteomes" id="UP001642540"/>
    </source>
</evidence>
<organism evidence="8 9">
    <name type="scientific">Orchesella dallaii</name>
    <dbReference type="NCBI Taxonomy" id="48710"/>
    <lineage>
        <taxon>Eukaryota</taxon>
        <taxon>Metazoa</taxon>
        <taxon>Ecdysozoa</taxon>
        <taxon>Arthropoda</taxon>
        <taxon>Hexapoda</taxon>
        <taxon>Collembola</taxon>
        <taxon>Entomobryomorpha</taxon>
        <taxon>Entomobryoidea</taxon>
        <taxon>Orchesellidae</taxon>
        <taxon>Orchesellinae</taxon>
        <taxon>Orchesella</taxon>
    </lineage>
</organism>
<accession>A0ABP1R0Y4</accession>
<name>A0ABP1R0Y4_9HEXA</name>
<evidence type="ECO:0000256" key="2">
    <source>
        <dbReference type="ARBA" id="ARBA00022723"/>
    </source>
</evidence>
<gene>
    <name evidence="8" type="ORF">ODALV1_LOCUS17333</name>
</gene>
<keyword evidence="3" id="KW-0863">Zinc-finger</keyword>
<keyword evidence="5" id="KW-0539">Nucleus</keyword>
<feature type="region of interest" description="Disordered" evidence="6">
    <location>
        <begin position="1"/>
        <end position="29"/>
    </location>
</feature>
<reference evidence="8 9" key="1">
    <citation type="submission" date="2024-08" db="EMBL/GenBank/DDBJ databases">
        <authorList>
            <person name="Cucini C."/>
            <person name="Frati F."/>
        </authorList>
    </citation>
    <scope>NUCLEOTIDE SEQUENCE [LARGE SCALE GENOMIC DNA]</scope>
</reference>
<protein>
    <recommendedName>
        <fullName evidence="7">HAT C-terminal dimerisation domain-containing protein</fullName>
    </recommendedName>
</protein>
<comment type="subcellular location">
    <subcellularLocation>
        <location evidence="1">Nucleus</location>
    </subcellularLocation>
</comment>
<dbReference type="SUPFAM" id="SSF53098">
    <property type="entry name" value="Ribonuclease H-like"/>
    <property type="match status" value="1"/>
</dbReference>
<keyword evidence="2" id="KW-0479">Metal-binding</keyword>
<dbReference type="Pfam" id="PF05699">
    <property type="entry name" value="Dimer_Tnp_hAT"/>
    <property type="match status" value="1"/>
</dbReference>
<dbReference type="InterPro" id="IPR052035">
    <property type="entry name" value="ZnF_BED_domain_contain"/>
</dbReference>
<evidence type="ECO:0000256" key="6">
    <source>
        <dbReference type="SAM" id="MobiDB-lite"/>
    </source>
</evidence>
<comment type="caution">
    <text evidence="8">The sequence shown here is derived from an EMBL/GenBank/DDBJ whole genome shotgun (WGS) entry which is preliminary data.</text>
</comment>
<evidence type="ECO:0000256" key="5">
    <source>
        <dbReference type="ARBA" id="ARBA00023242"/>
    </source>
</evidence>
<dbReference type="PANTHER" id="PTHR46481:SF10">
    <property type="entry name" value="ZINC FINGER BED DOMAIN-CONTAINING PROTEIN 39"/>
    <property type="match status" value="1"/>
</dbReference>
<keyword evidence="4" id="KW-0862">Zinc</keyword>
<proteinExistence type="predicted"/>
<dbReference type="InterPro" id="IPR012337">
    <property type="entry name" value="RNaseH-like_sf"/>
</dbReference>